<sequence>MELLSVKLSVLPETMSVLKLDSSEALPQWALKKSSFVSITYTNEELSIVCAKEAVPSHVEGMEISDEWRCIKVEGPLDFSLTGILSSLISPLAEAEISIFAISTFDTDYLLVKSNTLKRTLQILAEHGHSIS</sequence>
<dbReference type="InterPro" id="IPR045865">
    <property type="entry name" value="ACT-like_dom_sf"/>
</dbReference>
<feature type="domain" description="A9CJY8-like N-terminal" evidence="2">
    <location>
        <begin position="16"/>
        <end position="57"/>
    </location>
</feature>
<evidence type="ECO:0000259" key="2">
    <source>
        <dbReference type="Pfam" id="PF21631"/>
    </source>
</evidence>
<dbReference type="PANTHER" id="PTHR31131">
    <property type="entry name" value="CHROMOSOME 1, WHOLE GENOME SHOTGUN SEQUENCE"/>
    <property type="match status" value="1"/>
</dbReference>
<accession>A0A1C7EI81</accession>
<evidence type="ECO:0000313" key="4">
    <source>
        <dbReference type="Proteomes" id="UP000092495"/>
    </source>
</evidence>
<evidence type="ECO:0000313" key="3">
    <source>
        <dbReference type="EMBL" id="ANU23062.1"/>
    </source>
</evidence>
<proteinExistence type="predicted"/>
<feature type="domain" description="CASTOR ACT" evidence="1">
    <location>
        <begin position="64"/>
        <end position="125"/>
    </location>
</feature>
<dbReference type="EMBL" id="CP016543">
    <property type="protein sequence ID" value="ANU23062.1"/>
    <property type="molecule type" value="Genomic_DNA"/>
</dbReference>
<dbReference type="KEGG" id="pdg:BCM40_06625"/>
<name>A0A1C7EI81_9BACL</name>
<dbReference type="Pfam" id="PF13840">
    <property type="entry name" value="ACT_7"/>
    <property type="match status" value="1"/>
</dbReference>
<dbReference type="Pfam" id="PF21631">
    <property type="entry name" value="A9CJY8-like_N"/>
    <property type="match status" value="1"/>
</dbReference>
<dbReference type="SUPFAM" id="SSF55021">
    <property type="entry name" value="ACT-like"/>
    <property type="match status" value="2"/>
</dbReference>
<dbReference type="InterPro" id="IPR016540">
    <property type="entry name" value="UCP008459"/>
</dbReference>
<dbReference type="InterPro" id="IPR049447">
    <property type="entry name" value="A9CJY8-like_N"/>
</dbReference>
<dbReference type="Proteomes" id="UP000092495">
    <property type="component" value="Chromosome"/>
</dbReference>
<organism evidence="3 4">
    <name type="scientific">Planococcus donghaensis</name>
    <dbReference type="NCBI Taxonomy" id="414778"/>
    <lineage>
        <taxon>Bacteria</taxon>
        <taxon>Bacillati</taxon>
        <taxon>Bacillota</taxon>
        <taxon>Bacilli</taxon>
        <taxon>Bacillales</taxon>
        <taxon>Caryophanaceae</taxon>
        <taxon>Planococcus</taxon>
    </lineage>
</organism>
<dbReference type="InterPro" id="IPR027795">
    <property type="entry name" value="CASTOR_ACT_dom"/>
</dbReference>
<keyword evidence="4" id="KW-1185">Reference proteome</keyword>
<evidence type="ECO:0000259" key="1">
    <source>
        <dbReference type="Pfam" id="PF13840"/>
    </source>
</evidence>
<dbReference type="CDD" id="cd04868">
    <property type="entry name" value="ACT_AK-like"/>
    <property type="match status" value="1"/>
</dbReference>
<dbReference type="InterPro" id="IPR051719">
    <property type="entry name" value="CASTOR_mTORC1"/>
</dbReference>
<dbReference type="PANTHER" id="PTHR31131:SF6">
    <property type="entry name" value="CASTOR ACT DOMAIN-CONTAINING PROTEIN"/>
    <property type="match status" value="1"/>
</dbReference>
<dbReference type="PIRSF" id="PIRSF008459">
    <property type="entry name" value="UCP008459"/>
    <property type="match status" value="1"/>
</dbReference>
<gene>
    <name evidence="3" type="ORF">BCM40_06625</name>
</gene>
<dbReference type="AlphaFoldDB" id="A0A1C7EI81"/>
<protein>
    <submittedName>
        <fullName evidence="3">Amino acid-binding protein</fullName>
    </submittedName>
</protein>
<dbReference type="Gene3D" id="3.30.2130.10">
    <property type="entry name" value="VC0802-like"/>
    <property type="match status" value="1"/>
</dbReference>
<reference evidence="3" key="1">
    <citation type="submission" date="2016-10" db="EMBL/GenBank/DDBJ databases">
        <authorList>
            <person name="See-Too W.S."/>
        </authorList>
    </citation>
    <scope>NUCLEOTIDE SEQUENCE</scope>
    <source>
        <strain evidence="3">DSM 22276</strain>
    </source>
</reference>